<organism evidence="1 2">
    <name type="scientific">Trifolium medium</name>
    <dbReference type="NCBI Taxonomy" id="97028"/>
    <lineage>
        <taxon>Eukaryota</taxon>
        <taxon>Viridiplantae</taxon>
        <taxon>Streptophyta</taxon>
        <taxon>Embryophyta</taxon>
        <taxon>Tracheophyta</taxon>
        <taxon>Spermatophyta</taxon>
        <taxon>Magnoliopsida</taxon>
        <taxon>eudicotyledons</taxon>
        <taxon>Gunneridae</taxon>
        <taxon>Pentapetalae</taxon>
        <taxon>rosids</taxon>
        <taxon>fabids</taxon>
        <taxon>Fabales</taxon>
        <taxon>Fabaceae</taxon>
        <taxon>Papilionoideae</taxon>
        <taxon>50 kb inversion clade</taxon>
        <taxon>NPAAA clade</taxon>
        <taxon>Hologalegina</taxon>
        <taxon>IRL clade</taxon>
        <taxon>Trifolieae</taxon>
        <taxon>Trifolium</taxon>
    </lineage>
</organism>
<feature type="non-terminal residue" evidence="1">
    <location>
        <position position="1"/>
    </location>
</feature>
<dbReference type="Proteomes" id="UP000265520">
    <property type="component" value="Unassembled WGS sequence"/>
</dbReference>
<dbReference type="AlphaFoldDB" id="A0A392R8N9"/>
<comment type="caution">
    <text evidence="1">The sequence shown here is derived from an EMBL/GenBank/DDBJ whole genome shotgun (WGS) entry which is preliminary data.</text>
</comment>
<evidence type="ECO:0000313" key="1">
    <source>
        <dbReference type="EMBL" id="MCI32941.1"/>
    </source>
</evidence>
<keyword evidence="2" id="KW-1185">Reference proteome</keyword>
<proteinExistence type="predicted"/>
<dbReference type="EMBL" id="LXQA010200078">
    <property type="protein sequence ID" value="MCI32941.1"/>
    <property type="molecule type" value="Genomic_DNA"/>
</dbReference>
<accession>A0A392R8N9</accession>
<evidence type="ECO:0000313" key="2">
    <source>
        <dbReference type="Proteomes" id="UP000265520"/>
    </source>
</evidence>
<sequence length="25" mass="2556">VVQLVELVKLMVKGVGGPSSSSDKV</sequence>
<reference evidence="1 2" key="1">
    <citation type="journal article" date="2018" name="Front. Plant Sci.">
        <title>Red Clover (Trifolium pratense) and Zigzag Clover (T. medium) - A Picture of Genomic Similarities and Differences.</title>
        <authorList>
            <person name="Dluhosova J."/>
            <person name="Istvanek J."/>
            <person name="Nedelnik J."/>
            <person name="Repkova J."/>
        </authorList>
    </citation>
    <scope>NUCLEOTIDE SEQUENCE [LARGE SCALE GENOMIC DNA]</scope>
    <source>
        <strain evidence="2">cv. 10/8</strain>
        <tissue evidence="1">Leaf</tissue>
    </source>
</reference>
<name>A0A392R8N9_9FABA</name>
<protein>
    <submittedName>
        <fullName evidence="1">Uncharacterized protein</fullName>
    </submittedName>
</protein>